<keyword evidence="2" id="KW-1185">Reference proteome</keyword>
<dbReference type="Proteomes" id="UP000654918">
    <property type="component" value="Unassembled WGS sequence"/>
</dbReference>
<protein>
    <submittedName>
        <fullName evidence="1">Uncharacterized protein</fullName>
    </submittedName>
</protein>
<accession>A0A8H6JCU2</accession>
<name>A0A8H6JCU2_9PEZI</name>
<organism evidence="1 2">
    <name type="scientific">Colletotrichum plurivorum</name>
    <dbReference type="NCBI Taxonomy" id="2175906"/>
    <lineage>
        <taxon>Eukaryota</taxon>
        <taxon>Fungi</taxon>
        <taxon>Dikarya</taxon>
        <taxon>Ascomycota</taxon>
        <taxon>Pezizomycotina</taxon>
        <taxon>Sordariomycetes</taxon>
        <taxon>Hypocreomycetidae</taxon>
        <taxon>Glomerellales</taxon>
        <taxon>Glomerellaceae</taxon>
        <taxon>Colletotrichum</taxon>
        <taxon>Colletotrichum orchidearum species complex</taxon>
    </lineage>
</organism>
<evidence type="ECO:0000313" key="2">
    <source>
        <dbReference type="Proteomes" id="UP000654918"/>
    </source>
</evidence>
<evidence type="ECO:0000313" key="1">
    <source>
        <dbReference type="EMBL" id="KAF6810764.1"/>
    </source>
</evidence>
<proteinExistence type="predicted"/>
<dbReference type="EMBL" id="WIGO01000484">
    <property type="protein sequence ID" value="KAF6810764.1"/>
    <property type="molecule type" value="Genomic_DNA"/>
</dbReference>
<sequence length="225" mass="25196">MDVPKYHLLFTSGSEFLRVVKVATAGGRSSHRSIEKRDDAVPFLTLRRETQRVASPMTWRPFSKVSFDNTRPGKWQRVLHGDEIAPSLDRLLSHFFRCLNRLRESRIAWLACASVNNLFPAGRVTRSWARSGRYSVTMTSDWDETGRARREAGCDGRDAFGRTMQRSKEGVAKIGQLSEGKATGVEGNWGRAGSVRIDRQTGGQQHLAAQHWKSIHVVGESEGDG</sequence>
<gene>
    <name evidence="1" type="ORF">CPLU01_15239</name>
</gene>
<dbReference type="AlphaFoldDB" id="A0A8H6JCU2"/>
<comment type="caution">
    <text evidence="1">The sequence shown here is derived from an EMBL/GenBank/DDBJ whole genome shotgun (WGS) entry which is preliminary data.</text>
</comment>
<reference evidence="1" key="1">
    <citation type="journal article" date="2020" name="Phytopathology">
        <title>Genome Sequence Resources of Colletotrichum truncatum, C. plurivorum, C. musicola, and C. sojae: Four Species Pathogenic to Soybean (Glycine max).</title>
        <authorList>
            <person name="Rogerio F."/>
            <person name="Boufleur T.R."/>
            <person name="Ciampi-Guillardi M."/>
            <person name="Sukno S.A."/>
            <person name="Thon M.R."/>
            <person name="Massola Junior N.S."/>
            <person name="Baroncelli R."/>
        </authorList>
    </citation>
    <scope>NUCLEOTIDE SEQUENCE</scope>
    <source>
        <strain evidence="1">LFN00145</strain>
    </source>
</reference>